<dbReference type="SUPFAM" id="SSF53098">
    <property type="entry name" value="Ribonuclease H-like"/>
    <property type="match status" value="1"/>
</dbReference>
<dbReference type="InterPro" id="IPR036397">
    <property type="entry name" value="RNaseH_sf"/>
</dbReference>
<dbReference type="EMBL" id="AP027144">
    <property type="protein sequence ID" value="BDV36490.1"/>
    <property type="molecule type" value="Genomic_DNA"/>
</dbReference>
<evidence type="ECO:0000256" key="3">
    <source>
        <dbReference type="ARBA" id="ARBA00023125"/>
    </source>
</evidence>
<dbReference type="RefSeq" id="WP_281932588.1">
    <property type="nucleotide sequence ID" value="NZ_AP027144.1"/>
</dbReference>
<gene>
    <name evidence="6" type="ORF">SS37A_40200</name>
</gene>
<sequence length="223" mass="25893">MIEFKGSHFEREVILWGIRWYVAYPISYRQLEEMLEERGVEVDHSTLNRWVVKYVPLLDQQFRARKRPVGASWRLDETYVKVKGSWKYLYRAVDKVGATVDFLLTAKRDRKAALRFLRKAINQHGVPKKITIEKSGANTAAIESYNAEHEAEIEIHQNKFLNNIVEQDHRAVKRVARPMLGFKSFRAAMATLAGVELMHMIRKGQLRTTGELCPAQQFYSLAV</sequence>
<dbReference type="InterPro" id="IPR001584">
    <property type="entry name" value="Integrase_cat-core"/>
</dbReference>
<accession>A0ABM8EEL8</accession>
<evidence type="ECO:0000313" key="6">
    <source>
        <dbReference type="EMBL" id="BDV36490.1"/>
    </source>
</evidence>
<dbReference type="InterPro" id="IPR047930">
    <property type="entry name" value="Transpos_IS6"/>
</dbReference>
<protein>
    <submittedName>
        <fullName evidence="6">IS6 family transposase</fullName>
    </submittedName>
</protein>
<dbReference type="Gene3D" id="3.30.420.10">
    <property type="entry name" value="Ribonuclease H-like superfamily/Ribonuclease H"/>
    <property type="match status" value="1"/>
</dbReference>
<name>A0ABM8EEL8_9HYPH</name>
<feature type="domain" description="Integrase catalytic" evidence="5">
    <location>
        <begin position="64"/>
        <end position="222"/>
    </location>
</feature>
<evidence type="ECO:0000256" key="1">
    <source>
        <dbReference type="ARBA" id="ARBA00002286"/>
    </source>
</evidence>
<comment type="function">
    <text evidence="1">Involved in the transposition of the insertion sequence.</text>
</comment>
<dbReference type="InterPro" id="IPR052183">
    <property type="entry name" value="IS_Transposase"/>
</dbReference>
<dbReference type="PROSITE" id="PS50994">
    <property type="entry name" value="INTEGRASE"/>
    <property type="match status" value="1"/>
</dbReference>
<dbReference type="NCBIfam" id="NF033587">
    <property type="entry name" value="transpos_IS6"/>
    <property type="match status" value="1"/>
</dbReference>
<evidence type="ECO:0000256" key="2">
    <source>
        <dbReference type="ARBA" id="ARBA00022578"/>
    </source>
</evidence>
<keyword evidence="2" id="KW-0815">Transposition</keyword>
<keyword evidence="7" id="KW-1185">Reference proteome</keyword>
<evidence type="ECO:0000313" key="7">
    <source>
        <dbReference type="Proteomes" id="UP001317629"/>
    </source>
</evidence>
<dbReference type="InterPro" id="IPR032874">
    <property type="entry name" value="DDE_dom"/>
</dbReference>
<proteinExistence type="predicted"/>
<dbReference type="Proteomes" id="UP001317629">
    <property type="component" value="Plasmid pSS37A-Re-2"/>
</dbReference>
<dbReference type="PANTHER" id="PTHR35528:SF3">
    <property type="entry name" value="BLL1675 PROTEIN"/>
    <property type="match status" value="1"/>
</dbReference>
<dbReference type="Pfam" id="PF13610">
    <property type="entry name" value="DDE_Tnp_IS240"/>
    <property type="match status" value="1"/>
</dbReference>
<reference evidence="6 7" key="1">
    <citation type="journal article" date="2023" name="Int. J. Syst. Evol. Microbiol.">
        <title>Methylocystis iwaonis sp. nov., a type II methane-oxidizing bacterium from surface soil of a rice paddy field in Japan, and emended description of the genus Methylocystis (ex Whittenbury et al. 1970) Bowman et al. 1993.</title>
        <authorList>
            <person name="Kaise H."/>
            <person name="Sawadogo J.B."/>
            <person name="Alam M.S."/>
            <person name="Ueno C."/>
            <person name="Dianou D."/>
            <person name="Shinjo R."/>
            <person name="Asakawa S."/>
        </authorList>
    </citation>
    <scope>NUCLEOTIDE SEQUENCE [LARGE SCALE GENOMIC DNA]</scope>
    <source>
        <strain evidence="6 7">SS37A-Re</strain>
    </source>
</reference>
<evidence type="ECO:0000256" key="4">
    <source>
        <dbReference type="ARBA" id="ARBA00023172"/>
    </source>
</evidence>
<dbReference type="InterPro" id="IPR012337">
    <property type="entry name" value="RNaseH-like_sf"/>
</dbReference>
<dbReference type="PANTHER" id="PTHR35528">
    <property type="entry name" value="BLL1675 PROTEIN"/>
    <property type="match status" value="1"/>
</dbReference>
<organism evidence="6 7">
    <name type="scientific">Methylocystis iwaonis</name>
    <dbReference type="NCBI Taxonomy" id="2885079"/>
    <lineage>
        <taxon>Bacteria</taxon>
        <taxon>Pseudomonadati</taxon>
        <taxon>Pseudomonadota</taxon>
        <taxon>Alphaproteobacteria</taxon>
        <taxon>Hyphomicrobiales</taxon>
        <taxon>Methylocystaceae</taxon>
        <taxon>Methylocystis</taxon>
    </lineage>
</organism>
<geneLocation type="plasmid" evidence="6 7">
    <name>pSS37A-Re-2</name>
</geneLocation>
<keyword evidence="6" id="KW-0614">Plasmid</keyword>
<keyword evidence="4" id="KW-0233">DNA recombination</keyword>
<evidence type="ECO:0000259" key="5">
    <source>
        <dbReference type="PROSITE" id="PS50994"/>
    </source>
</evidence>
<keyword evidence="3" id="KW-0238">DNA-binding</keyword>